<feature type="region of interest" description="Disordered" evidence="8">
    <location>
        <begin position="1"/>
        <end position="48"/>
    </location>
</feature>
<dbReference type="EMBL" id="MIGB01000013">
    <property type="protein sequence ID" value="OSY40391.1"/>
    <property type="molecule type" value="Genomic_DNA"/>
</dbReference>
<comment type="caution">
    <text evidence="10">The sequence shown here is derived from an EMBL/GenBank/DDBJ whole genome shotgun (WGS) entry which is preliminary data.</text>
</comment>
<evidence type="ECO:0000256" key="3">
    <source>
        <dbReference type="ARBA" id="ARBA00022475"/>
    </source>
</evidence>
<dbReference type="OrthoDB" id="7274389at2"/>
<evidence type="ECO:0000256" key="6">
    <source>
        <dbReference type="ARBA" id="ARBA00023136"/>
    </source>
</evidence>
<evidence type="ECO:0000256" key="4">
    <source>
        <dbReference type="ARBA" id="ARBA00022692"/>
    </source>
</evidence>
<feature type="transmembrane region" description="Helical" evidence="7">
    <location>
        <begin position="53"/>
        <end position="70"/>
    </location>
</feature>
<dbReference type="GO" id="GO:0055085">
    <property type="term" value="P:transmembrane transport"/>
    <property type="evidence" value="ECO:0007669"/>
    <property type="project" value="InterPro"/>
</dbReference>
<keyword evidence="2 7" id="KW-0813">Transport</keyword>
<keyword evidence="3" id="KW-1003">Cell membrane</keyword>
<organism evidence="10 11">
    <name type="scientific">Pseudonocardia autotrophica</name>
    <name type="common">Amycolata autotrophica</name>
    <name type="synonym">Nocardia autotrophica</name>
    <dbReference type="NCBI Taxonomy" id="2074"/>
    <lineage>
        <taxon>Bacteria</taxon>
        <taxon>Bacillati</taxon>
        <taxon>Actinomycetota</taxon>
        <taxon>Actinomycetes</taxon>
        <taxon>Pseudonocardiales</taxon>
        <taxon>Pseudonocardiaceae</taxon>
        <taxon>Pseudonocardia</taxon>
    </lineage>
</organism>
<comment type="similarity">
    <text evidence="7">Belongs to the binding-protein-dependent transport system permease family.</text>
</comment>
<dbReference type="InterPro" id="IPR000515">
    <property type="entry name" value="MetI-like"/>
</dbReference>
<proteinExistence type="inferred from homology"/>
<feature type="compositionally biased region" description="Basic and acidic residues" evidence="8">
    <location>
        <begin position="1"/>
        <end position="11"/>
    </location>
</feature>
<accession>A0A1Y2MZB2</accession>
<dbReference type="Pfam" id="PF00528">
    <property type="entry name" value="BPD_transp_1"/>
    <property type="match status" value="1"/>
</dbReference>
<protein>
    <submittedName>
        <fullName evidence="10">Putative aliphatic sulfonates transport permease protein SsuC</fullName>
    </submittedName>
</protein>
<dbReference type="Proteomes" id="UP000194360">
    <property type="component" value="Unassembled WGS sequence"/>
</dbReference>
<feature type="compositionally biased region" description="Low complexity" evidence="8">
    <location>
        <begin position="25"/>
        <end position="34"/>
    </location>
</feature>
<gene>
    <name evidence="10" type="primary">ssuC_5</name>
    <name evidence="10" type="ORF">BG845_02795</name>
</gene>
<evidence type="ECO:0000259" key="9">
    <source>
        <dbReference type="PROSITE" id="PS50928"/>
    </source>
</evidence>
<evidence type="ECO:0000256" key="2">
    <source>
        <dbReference type="ARBA" id="ARBA00022448"/>
    </source>
</evidence>
<evidence type="ECO:0000313" key="11">
    <source>
        <dbReference type="Proteomes" id="UP000194360"/>
    </source>
</evidence>
<dbReference type="AlphaFoldDB" id="A0A1Y2MZB2"/>
<dbReference type="PROSITE" id="PS50928">
    <property type="entry name" value="ABC_TM1"/>
    <property type="match status" value="1"/>
</dbReference>
<comment type="subcellular location">
    <subcellularLocation>
        <location evidence="1 7">Cell membrane</location>
        <topology evidence="1 7">Multi-pass membrane protein</topology>
    </subcellularLocation>
</comment>
<dbReference type="Gene3D" id="1.10.3720.10">
    <property type="entry name" value="MetI-like"/>
    <property type="match status" value="1"/>
</dbReference>
<feature type="domain" description="ABC transmembrane type-1" evidence="9">
    <location>
        <begin position="107"/>
        <end position="287"/>
    </location>
</feature>
<dbReference type="GO" id="GO:0005886">
    <property type="term" value="C:plasma membrane"/>
    <property type="evidence" value="ECO:0007669"/>
    <property type="project" value="UniProtKB-SubCell"/>
</dbReference>
<keyword evidence="4 7" id="KW-0812">Transmembrane</keyword>
<evidence type="ECO:0000256" key="8">
    <source>
        <dbReference type="SAM" id="MobiDB-lite"/>
    </source>
</evidence>
<evidence type="ECO:0000256" key="5">
    <source>
        <dbReference type="ARBA" id="ARBA00022989"/>
    </source>
</evidence>
<dbReference type="PANTHER" id="PTHR30151:SF20">
    <property type="entry name" value="ABC TRANSPORTER PERMEASE PROTEIN HI_0355-RELATED"/>
    <property type="match status" value="1"/>
</dbReference>
<feature type="transmembrane region" description="Helical" evidence="7">
    <location>
        <begin position="173"/>
        <end position="196"/>
    </location>
</feature>
<feature type="transmembrane region" description="Helical" evidence="7">
    <location>
        <begin position="114"/>
        <end position="134"/>
    </location>
</feature>
<evidence type="ECO:0000256" key="1">
    <source>
        <dbReference type="ARBA" id="ARBA00004651"/>
    </source>
</evidence>
<dbReference type="SUPFAM" id="SSF161098">
    <property type="entry name" value="MetI-like"/>
    <property type="match status" value="1"/>
</dbReference>
<dbReference type="RefSeq" id="WP_085913037.1">
    <property type="nucleotide sequence ID" value="NZ_AP018920.1"/>
</dbReference>
<evidence type="ECO:0000256" key="7">
    <source>
        <dbReference type="RuleBase" id="RU363032"/>
    </source>
</evidence>
<dbReference type="InterPro" id="IPR035906">
    <property type="entry name" value="MetI-like_sf"/>
</dbReference>
<evidence type="ECO:0000313" key="10">
    <source>
        <dbReference type="EMBL" id="OSY40391.1"/>
    </source>
</evidence>
<feature type="transmembrane region" description="Helical" evidence="7">
    <location>
        <begin position="217"/>
        <end position="247"/>
    </location>
</feature>
<keyword evidence="11" id="KW-1185">Reference proteome</keyword>
<keyword evidence="6 7" id="KW-0472">Membrane</keyword>
<dbReference type="CDD" id="cd06261">
    <property type="entry name" value="TM_PBP2"/>
    <property type="match status" value="1"/>
</dbReference>
<dbReference type="PANTHER" id="PTHR30151">
    <property type="entry name" value="ALKANE SULFONATE ABC TRANSPORTER-RELATED, MEMBRANE SUBUNIT"/>
    <property type="match status" value="1"/>
</dbReference>
<feature type="transmembrane region" description="Helical" evidence="7">
    <location>
        <begin position="267"/>
        <end position="288"/>
    </location>
</feature>
<feature type="transmembrane region" description="Helical" evidence="7">
    <location>
        <begin position="141"/>
        <end position="167"/>
    </location>
</feature>
<reference evidence="10 11" key="1">
    <citation type="submission" date="2016-09" db="EMBL/GenBank/DDBJ databases">
        <title>Pseudonocardia autotrophica DSM535, a candidate organism with high potential of specific P450 cytochromes.</title>
        <authorList>
            <person name="Grumaz C."/>
            <person name="Vainshtein Y."/>
            <person name="Kirstahler P."/>
            <person name="Sohn K."/>
        </authorList>
    </citation>
    <scope>NUCLEOTIDE SEQUENCE [LARGE SCALE GENOMIC DNA]</scope>
    <source>
        <strain evidence="10 11">DSM 535</strain>
    </source>
</reference>
<name>A0A1Y2MZB2_PSEAH</name>
<sequence>MRTEAHERAAREGTAQGRTARKRTAPATTAQRTPRTVRREPGSATGRRRLSDLPGGLLAGGTVVLLLVLWEVGVRGLGVSQILLPAPSRIAEALYQGFATGPFLEHTWVTLQEILYGFAIAVVTGLLVAVLVTSSTLAEKIVLPIVVVLQTVPKVALAPLLLVWFGFGMESKIVTTALIAFFPVLVNATLGFNATSTDQIHMMRSFGATRRQILLKLRFPTAVPSIVAGLDVAVVLSVIGAIVAEFVGAQAGLGYLIMASNTSLDVATMFAVLVVLSVIGLVLHYAVVLAGHRLAFWSEANRTRATTP</sequence>
<dbReference type="STRING" id="2074.BG845_02795"/>
<keyword evidence="5 7" id="KW-1133">Transmembrane helix</keyword>